<comment type="caution">
    <text evidence="1">The sequence shown here is derived from an EMBL/GenBank/DDBJ whole genome shotgun (WGS) entry which is preliminary data.</text>
</comment>
<dbReference type="EMBL" id="BARV01006004">
    <property type="protein sequence ID" value="GAI06530.1"/>
    <property type="molecule type" value="Genomic_DNA"/>
</dbReference>
<gene>
    <name evidence="1" type="ORF">S06H3_12254</name>
</gene>
<protein>
    <submittedName>
        <fullName evidence="1">Uncharacterized protein</fullName>
    </submittedName>
</protein>
<evidence type="ECO:0000313" key="1">
    <source>
        <dbReference type="EMBL" id="GAI06530.1"/>
    </source>
</evidence>
<name>X1LVU9_9ZZZZ</name>
<accession>X1LVU9</accession>
<organism evidence="1">
    <name type="scientific">marine sediment metagenome</name>
    <dbReference type="NCBI Taxonomy" id="412755"/>
    <lineage>
        <taxon>unclassified sequences</taxon>
        <taxon>metagenomes</taxon>
        <taxon>ecological metagenomes</taxon>
    </lineage>
</organism>
<sequence>MISKESILTSAMLILVTYTLGLSLVSQAFPAGQTSTTFSSTGAIQIQTTAGIGVYFDAQGNTPLTSVSWGTLQPGGSQSVICYIKNEGSAATTLSLETSNWSSTAAETYLDLSWNYNGNPINPDAVVQITLTLTVAANIEGVSTFS</sequence>
<dbReference type="AlphaFoldDB" id="X1LVU9"/>
<feature type="non-terminal residue" evidence="1">
    <location>
        <position position="146"/>
    </location>
</feature>
<reference evidence="1" key="1">
    <citation type="journal article" date="2014" name="Front. Microbiol.">
        <title>High frequency of phylogenetically diverse reductive dehalogenase-homologous genes in deep subseafloor sedimentary metagenomes.</title>
        <authorList>
            <person name="Kawai M."/>
            <person name="Futagami T."/>
            <person name="Toyoda A."/>
            <person name="Takaki Y."/>
            <person name="Nishi S."/>
            <person name="Hori S."/>
            <person name="Arai W."/>
            <person name="Tsubouchi T."/>
            <person name="Morono Y."/>
            <person name="Uchiyama I."/>
            <person name="Ito T."/>
            <person name="Fujiyama A."/>
            <person name="Inagaki F."/>
            <person name="Takami H."/>
        </authorList>
    </citation>
    <scope>NUCLEOTIDE SEQUENCE</scope>
    <source>
        <strain evidence="1">Expedition CK06-06</strain>
    </source>
</reference>
<proteinExistence type="predicted"/>